<gene>
    <name evidence="1" type="ORF">H1Bulk303532_000002</name>
</gene>
<name>A0A514DCE3_9VIRU</name>
<protein>
    <submittedName>
        <fullName evidence="1">Uncharacterized protein</fullName>
    </submittedName>
</protein>
<proteinExistence type="predicted"/>
<organism evidence="1">
    <name type="scientific">Riboviria sp</name>
    <dbReference type="NCBI Taxonomy" id="2585031"/>
    <lineage>
        <taxon>Viruses</taxon>
        <taxon>Riboviria</taxon>
    </lineage>
</organism>
<accession>A0A514DCE3</accession>
<dbReference type="EMBL" id="MN036129">
    <property type="protein sequence ID" value="QDH91272.1"/>
    <property type="molecule type" value="Genomic_DNA"/>
</dbReference>
<reference evidence="1" key="1">
    <citation type="submission" date="2019-05" db="EMBL/GenBank/DDBJ databases">
        <title>Metatranscriptomic reconstruction reveals RNA viruses with the potential to shape carbon cycling in soil.</title>
        <authorList>
            <person name="Starr E.P."/>
            <person name="Nuccio E."/>
            <person name="Pett-Ridge J."/>
            <person name="Banfield J.F."/>
            <person name="Firestone M.K."/>
        </authorList>
    </citation>
    <scope>NUCLEOTIDE SEQUENCE</scope>
    <source>
        <strain evidence="1">H1_Bulk_30_scaffold_3532</strain>
    </source>
</reference>
<sequence>MAMYMSLETLRTTFGGDLEHLLEEDLREALPEVLEQEYDPNGEGDVRGLVLEAEDADVALQRVAVEEPTTGDWNRGDAVLEEGGRLRRRGKTIHQSWACLLQTLRANDGSLLFCGDAVANMPPHRGMQHWIKSVWGNSAKVLRVHRVTTSSDEDDFVLNVRVRGLARTLEVSVRILARLLTWVMFRPRTLETLYGLRSRLRQEGRNLAYTDVSLALVGIDTVTLAFLVSERESSAWKELSGPLGQETVRLSSRFKSGLVSEGVFSKIGRGMASIVTEPLQMSGLYSPSVSLPTT</sequence>
<evidence type="ECO:0000313" key="1">
    <source>
        <dbReference type="EMBL" id="QDH91272.1"/>
    </source>
</evidence>